<evidence type="ECO:0000313" key="2">
    <source>
        <dbReference type="Proteomes" id="UP001642360"/>
    </source>
</evidence>
<comment type="caution">
    <text evidence="1">The sequence shown here is derived from an EMBL/GenBank/DDBJ whole genome shotgun (WGS) entry which is preliminary data.</text>
</comment>
<keyword evidence="2" id="KW-1185">Reference proteome</keyword>
<dbReference type="Proteomes" id="UP001642360">
    <property type="component" value="Unassembled WGS sequence"/>
</dbReference>
<sequence>MGVQRLVLIKGEDVIGLHGGEVTGIKVFTKEVADIVVAEGGFGQVVVTAGVKETIGRHGNLGEFGCFSCIDGDDATCRGLGAEASERYLDAEHHSRAPMDTANGEVPWAPLTGDRINNEARAIKQRRMYGGGERQAWIFVNARGELARHFWWCCFW</sequence>
<proteinExistence type="predicted"/>
<reference evidence="1 2" key="1">
    <citation type="submission" date="2024-02" db="EMBL/GenBank/DDBJ databases">
        <authorList>
            <person name="Vignale AGUSTIN F."/>
            <person name="Sosa J E."/>
            <person name="Modenutti C."/>
        </authorList>
    </citation>
    <scope>NUCLEOTIDE SEQUENCE [LARGE SCALE GENOMIC DNA]</scope>
</reference>
<protein>
    <submittedName>
        <fullName evidence="1">Uncharacterized protein</fullName>
    </submittedName>
</protein>
<accession>A0ABC8TG07</accession>
<gene>
    <name evidence="1" type="ORF">ILEXP_LOCUS37756</name>
</gene>
<name>A0ABC8TG07_9AQUA</name>
<dbReference type="EMBL" id="CAUOFW020005057">
    <property type="protein sequence ID" value="CAK9168377.1"/>
    <property type="molecule type" value="Genomic_DNA"/>
</dbReference>
<organism evidence="1 2">
    <name type="scientific">Ilex paraguariensis</name>
    <name type="common">yerba mate</name>
    <dbReference type="NCBI Taxonomy" id="185542"/>
    <lineage>
        <taxon>Eukaryota</taxon>
        <taxon>Viridiplantae</taxon>
        <taxon>Streptophyta</taxon>
        <taxon>Embryophyta</taxon>
        <taxon>Tracheophyta</taxon>
        <taxon>Spermatophyta</taxon>
        <taxon>Magnoliopsida</taxon>
        <taxon>eudicotyledons</taxon>
        <taxon>Gunneridae</taxon>
        <taxon>Pentapetalae</taxon>
        <taxon>asterids</taxon>
        <taxon>campanulids</taxon>
        <taxon>Aquifoliales</taxon>
        <taxon>Aquifoliaceae</taxon>
        <taxon>Ilex</taxon>
    </lineage>
</organism>
<dbReference type="AlphaFoldDB" id="A0ABC8TG07"/>
<evidence type="ECO:0000313" key="1">
    <source>
        <dbReference type="EMBL" id="CAK9168377.1"/>
    </source>
</evidence>